<organism evidence="3 4">
    <name type="scientific">Candidatus Spyradosoma merdigallinarum</name>
    <dbReference type="NCBI Taxonomy" id="2840950"/>
    <lineage>
        <taxon>Bacteria</taxon>
        <taxon>Pseudomonadati</taxon>
        <taxon>Verrucomicrobiota</taxon>
        <taxon>Opitutia</taxon>
        <taxon>Opitutia incertae sedis</taxon>
        <taxon>Candidatus Spyradosoma</taxon>
    </lineage>
</organism>
<protein>
    <submittedName>
        <fullName evidence="3">PEP-CTERM sorting domain-containing protein</fullName>
    </submittedName>
</protein>
<feature type="transmembrane region" description="Helical" evidence="1">
    <location>
        <begin position="28"/>
        <end position="45"/>
    </location>
</feature>
<feature type="non-terminal residue" evidence="3">
    <location>
        <position position="1"/>
    </location>
</feature>
<evidence type="ECO:0000313" key="3">
    <source>
        <dbReference type="EMBL" id="HIV04269.1"/>
    </source>
</evidence>
<dbReference type="NCBIfam" id="TIGR02595">
    <property type="entry name" value="PEP_CTERM"/>
    <property type="match status" value="1"/>
</dbReference>
<reference evidence="3" key="2">
    <citation type="journal article" date="2021" name="PeerJ">
        <title>Extensive microbial diversity within the chicken gut microbiome revealed by metagenomics and culture.</title>
        <authorList>
            <person name="Gilroy R."/>
            <person name="Ravi A."/>
            <person name="Getino M."/>
            <person name="Pursley I."/>
            <person name="Horton D.L."/>
            <person name="Alikhan N.F."/>
            <person name="Baker D."/>
            <person name="Gharbi K."/>
            <person name="Hall N."/>
            <person name="Watson M."/>
            <person name="Adriaenssens E.M."/>
            <person name="Foster-Nyarko E."/>
            <person name="Jarju S."/>
            <person name="Secka A."/>
            <person name="Antonio M."/>
            <person name="Oren A."/>
            <person name="Chaudhuri R.R."/>
            <person name="La Ragione R."/>
            <person name="Hildebrand F."/>
            <person name="Pallen M.J."/>
        </authorList>
    </citation>
    <scope>NUCLEOTIDE SEQUENCE</scope>
    <source>
        <strain evidence="3">10669</strain>
    </source>
</reference>
<keyword evidence="1" id="KW-0812">Transmembrane</keyword>
<sequence length="53" mass="5747">REYSLLDLAVFQDLGWALSEPIPAVPEPSAFGLFAGALALAFAASSRRRRKRG</sequence>
<comment type="caution">
    <text evidence="3">The sequence shown here is derived from an EMBL/GenBank/DDBJ whole genome shotgun (WGS) entry which is preliminary data.</text>
</comment>
<keyword evidence="1" id="KW-0472">Membrane</keyword>
<proteinExistence type="predicted"/>
<dbReference type="Proteomes" id="UP000886812">
    <property type="component" value="Unassembled WGS sequence"/>
</dbReference>
<evidence type="ECO:0000313" key="4">
    <source>
        <dbReference type="Proteomes" id="UP000886812"/>
    </source>
</evidence>
<name>A0A9D1T1B0_9BACT</name>
<dbReference type="EMBL" id="DVOG01000098">
    <property type="protein sequence ID" value="HIV04269.1"/>
    <property type="molecule type" value="Genomic_DNA"/>
</dbReference>
<evidence type="ECO:0000259" key="2">
    <source>
        <dbReference type="Pfam" id="PF07589"/>
    </source>
</evidence>
<dbReference type="InterPro" id="IPR013424">
    <property type="entry name" value="Ice-binding_C"/>
</dbReference>
<feature type="domain" description="Ice-binding protein C-terminal" evidence="2">
    <location>
        <begin position="24"/>
        <end position="48"/>
    </location>
</feature>
<dbReference type="Pfam" id="PF07589">
    <property type="entry name" value="PEP-CTERM"/>
    <property type="match status" value="1"/>
</dbReference>
<gene>
    <name evidence="3" type="ORF">IAC75_03855</name>
</gene>
<accession>A0A9D1T1B0</accession>
<reference evidence="3" key="1">
    <citation type="submission" date="2020-10" db="EMBL/GenBank/DDBJ databases">
        <authorList>
            <person name="Gilroy R."/>
        </authorList>
    </citation>
    <scope>NUCLEOTIDE SEQUENCE</scope>
    <source>
        <strain evidence="3">10669</strain>
    </source>
</reference>
<dbReference type="AlphaFoldDB" id="A0A9D1T1B0"/>
<keyword evidence="1" id="KW-1133">Transmembrane helix</keyword>
<evidence type="ECO:0000256" key="1">
    <source>
        <dbReference type="SAM" id="Phobius"/>
    </source>
</evidence>